<name>B6XCX2_9GAMM</name>
<proteinExistence type="predicted"/>
<dbReference type="EMBL" id="ABXW01000017">
    <property type="protein sequence ID" value="EEB46870.1"/>
    <property type="molecule type" value="Genomic_DNA"/>
</dbReference>
<dbReference type="AlphaFoldDB" id="B6XCX2"/>
<sequence>MKTIQVTAPKLNGSISFEVHQKDQRLVKGIFTEKLPPSLLENIVSNAHLMI</sequence>
<reference evidence="1 2" key="1">
    <citation type="submission" date="2008-10" db="EMBL/GenBank/DDBJ databases">
        <title>Draft genome sequence of Providencia alcalifaciens (DSM 30120).</title>
        <authorList>
            <person name="Sudarsanam P."/>
            <person name="Ley R."/>
            <person name="Guruge J."/>
            <person name="Turnbaugh P.J."/>
            <person name="Mahowald M."/>
            <person name="Liep D."/>
            <person name="Gordon J."/>
        </authorList>
    </citation>
    <scope>NUCLEOTIDE SEQUENCE [LARGE SCALE GENOMIC DNA]</scope>
    <source>
        <strain evidence="1 2">DSM 30120</strain>
    </source>
</reference>
<dbReference type="Proteomes" id="UP000003729">
    <property type="component" value="Unassembled WGS sequence"/>
</dbReference>
<evidence type="ECO:0000313" key="1">
    <source>
        <dbReference type="EMBL" id="EEB46870.1"/>
    </source>
</evidence>
<accession>B6XCX2</accession>
<evidence type="ECO:0000313" key="2">
    <source>
        <dbReference type="Proteomes" id="UP000003729"/>
    </source>
</evidence>
<reference evidence="1 2" key="2">
    <citation type="submission" date="2008-10" db="EMBL/GenBank/DDBJ databases">
        <authorList>
            <person name="Fulton L."/>
            <person name="Clifton S."/>
            <person name="Fulton B."/>
            <person name="Xu J."/>
            <person name="Minx P."/>
            <person name="Pepin K.H."/>
            <person name="Johnson M."/>
            <person name="Bhonagiri V."/>
            <person name="Nash W.E."/>
            <person name="Mardis E.R."/>
            <person name="Wilson R.K."/>
        </authorList>
    </citation>
    <scope>NUCLEOTIDE SEQUENCE [LARGE SCALE GENOMIC DNA]</scope>
    <source>
        <strain evidence="1 2">DSM 30120</strain>
    </source>
</reference>
<protein>
    <submittedName>
        <fullName evidence="1">Uncharacterized protein</fullName>
    </submittedName>
</protein>
<gene>
    <name evidence="1" type="ORF">PROVALCAL_01189</name>
</gene>
<organism evidence="1 2">
    <name type="scientific">Providencia alcalifaciens DSM 30120</name>
    <dbReference type="NCBI Taxonomy" id="520999"/>
    <lineage>
        <taxon>Bacteria</taxon>
        <taxon>Pseudomonadati</taxon>
        <taxon>Pseudomonadota</taxon>
        <taxon>Gammaproteobacteria</taxon>
        <taxon>Enterobacterales</taxon>
        <taxon>Morganellaceae</taxon>
        <taxon>Providencia</taxon>
    </lineage>
</organism>
<comment type="caution">
    <text evidence="1">The sequence shown here is derived from an EMBL/GenBank/DDBJ whole genome shotgun (WGS) entry which is preliminary data.</text>
</comment>